<dbReference type="EMBL" id="CP000413">
    <property type="protein sequence ID" value="ABJ60120.1"/>
    <property type="molecule type" value="Genomic_DNA"/>
</dbReference>
<dbReference type="PANTHER" id="PTHR40660:SF1">
    <property type="entry name" value="5'-PHOSPHATE OXIDASE PUTATIVE DOMAIN-CONTAINING PROTEIN-RELATED"/>
    <property type="match status" value="1"/>
</dbReference>
<proteinExistence type="predicted"/>
<dbReference type="Pfam" id="PF01243">
    <property type="entry name" value="PNPOx_N"/>
    <property type="match status" value="1"/>
</dbReference>
<name>A0A805ZGU5_LACGA</name>
<dbReference type="PANTHER" id="PTHR40660">
    <property type="entry name" value="5'-PHOSPHATE OXIDASE PUTATIVE DOMAIN-CONTAINING PROTEIN-RELATED"/>
    <property type="match status" value="1"/>
</dbReference>
<organism evidence="2 3">
    <name type="scientific">Lactobacillus gasseri (strain ATCC 33323 / DSM 20243 / BCRC 14619 / CIP 102991 / JCM 1131 / KCTC 3163 / NCIMB 11718 / NCTC 13722 / AM63)</name>
    <dbReference type="NCBI Taxonomy" id="324831"/>
    <lineage>
        <taxon>Bacteria</taxon>
        <taxon>Bacillati</taxon>
        <taxon>Bacillota</taxon>
        <taxon>Bacilli</taxon>
        <taxon>Lactobacillales</taxon>
        <taxon>Lactobacillaceae</taxon>
        <taxon>Lactobacillus</taxon>
    </lineage>
</organism>
<protein>
    <submittedName>
        <fullName evidence="2">Pyridoxine 5'-phosphate oxidase V related favin-nucleotide-binding protein</fullName>
    </submittedName>
</protein>
<evidence type="ECO:0000259" key="1">
    <source>
        <dbReference type="Pfam" id="PF01243"/>
    </source>
</evidence>
<reference evidence="2 3" key="1">
    <citation type="journal article" date="2006" name="Proc. Natl. Acad. Sci. U.S.A.">
        <title>Comparative genomics of the lactic acid bacteria.</title>
        <authorList>
            <person name="Makarova K."/>
            <person name="Slesarev A."/>
            <person name="Wolf Y."/>
            <person name="Sorokin A."/>
            <person name="Mirkin B."/>
            <person name="Koonin E."/>
            <person name="Pavlov A."/>
            <person name="Pavlova N."/>
            <person name="Karamychev V."/>
            <person name="Polouchine N."/>
            <person name="Shakhova V."/>
            <person name="Grigoriev I."/>
            <person name="Lou Y."/>
            <person name="Rohksar D."/>
            <person name="Lucas S."/>
            <person name="Huang K."/>
            <person name="Goodstein D.M."/>
            <person name="Hawkins T."/>
            <person name="Plengvidhya V."/>
            <person name="Welker D."/>
            <person name="Hughes J."/>
            <person name="Goh Y."/>
            <person name="Benson A."/>
            <person name="Baldwin K."/>
            <person name="Lee J.H."/>
            <person name="Diaz-Muniz I."/>
            <person name="Dosti B."/>
            <person name="Smeianov V."/>
            <person name="Wechter W."/>
            <person name="Barabote R."/>
            <person name="Lorca G."/>
            <person name="Altermann E."/>
            <person name="Barrangou R."/>
            <person name="Ganesan B."/>
            <person name="Xie Y."/>
            <person name="Rawsthorne H."/>
            <person name="Tamir D."/>
            <person name="Parker C."/>
            <person name="Breidt F."/>
            <person name="Broadbent J."/>
            <person name="Hutkins R."/>
            <person name="O'Sullivan D."/>
            <person name="Steele J."/>
            <person name="Unlu G."/>
            <person name="Saier M."/>
            <person name="Klaenhammer T."/>
            <person name="Richardson P."/>
            <person name="Kozyavkin S."/>
            <person name="Weimer B."/>
            <person name="Mills D."/>
        </authorList>
    </citation>
    <scope>NUCLEOTIDE SEQUENCE [LARGE SCALE GENOMIC DNA]</scope>
    <source>
        <strain evidence="3">ATCC 33323 / DSM 20243 / BCRC 14619 / CIP 102991 / JCM 1131 / KCTC 3163 / NCIMB 11718 / NCTC 13722 / AM63</strain>
    </source>
</reference>
<dbReference type="InterPro" id="IPR012349">
    <property type="entry name" value="Split_barrel_FMN-bd"/>
</dbReference>
<dbReference type="InterPro" id="IPR011576">
    <property type="entry name" value="Pyridox_Oxase_N"/>
</dbReference>
<evidence type="ECO:0000313" key="2">
    <source>
        <dbReference type="EMBL" id="ABJ60120.1"/>
    </source>
</evidence>
<sequence>MISDRKELYTMKKLDTNKLTDKQADLFKNNLVYIATVDENGNPQVGPKGSMTVLDPSHMQYLEKTKGAAYENIKRGSKVALVAADVPSHTAVQVLATAHVHEDDEYAKKVVSGTDTPNAFVVVLDIDEIFE</sequence>
<dbReference type="SUPFAM" id="SSF50475">
    <property type="entry name" value="FMN-binding split barrel"/>
    <property type="match status" value="1"/>
</dbReference>
<dbReference type="AlphaFoldDB" id="A0A805ZGU5"/>
<feature type="domain" description="Pyridoxamine 5'-phosphate oxidase N-terminal" evidence="1">
    <location>
        <begin position="22"/>
        <end position="129"/>
    </location>
</feature>
<dbReference type="Proteomes" id="UP000000664">
    <property type="component" value="Chromosome"/>
</dbReference>
<dbReference type="KEGG" id="lga:LGAS_0729"/>
<accession>A0A805ZGU5</accession>
<evidence type="ECO:0000313" key="3">
    <source>
        <dbReference type="Proteomes" id="UP000000664"/>
    </source>
</evidence>
<gene>
    <name evidence="2" type="ordered locus">LGAS_0729</name>
</gene>
<dbReference type="Gene3D" id="2.30.110.10">
    <property type="entry name" value="Electron Transport, Fmn-binding Protein, Chain A"/>
    <property type="match status" value="1"/>
</dbReference>